<evidence type="ECO:0000256" key="1">
    <source>
        <dbReference type="ARBA" id="ARBA00009743"/>
    </source>
</evidence>
<evidence type="ECO:0000313" key="6">
    <source>
        <dbReference type="Proteomes" id="UP001597051"/>
    </source>
</evidence>
<proteinExistence type="inferred from homology"/>
<dbReference type="Pfam" id="PF02065">
    <property type="entry name" value="Melibiase"/>
    <property type="match status" value="1"/>
</dbReference>
<dbReference type="InterPro" id="IPR017853">
    <property type="entry name" value="GH"/>
</dbReference>
<dbReference type="EMBL" id="JBHTIZ010000006">
    <property type="protein sequence ID" value="MFD0983391.1"/>
    <property type="molecule type" value="Genomic_DNA"/>
</dbReference>
<feature type="domain" description="Alpha galactosidase C-terminal" evidence="4">
    <location>
        <begin position="646"/>
        <end position="707"/>
    </location>
</feature>
<dbReference type="PANTHER" id="PTHR11452">
    <property type="entry name" value="ALPHA-GALACTOSIDASE/ALPHA-N-ACETYLGALACTOSAMINIDASE"/>
    <property type="match status" value="1"/>
</dbReference>
<keyword evidence="3" id="KW-0326">Glycosidase</keyword>
<dbReference type="InterPro" id="IPR002241">
    <property type="entry name" value="Glyco_hydro_27"/>
</dbReference>
<gene>
    <name evidence="5" type="ORF">ACFQ0S_02770</name>
</gene>
<organism evidence="5 6">
    <name type="scientific">Flavobacterium myungsuense</name>
    <dbReference type="NCBI Taxonomy" id="651823"/>
    <lineage>
        <taxon>Bacteria</taxon>
        <taxon>Pseudomonadati</taxon>
        <taxon>Bacteroidota</taxon>
        <taxon>Flavobacteriia</taxon>
        <taxon>Flavobacteriales</taxon>
        <taxon>Flavobacteriaceae</taxon>
        <taxon>Flavobacterium</taxon>
    </lineage>
</organism>
<dbReference type="Pfam" id="PF17801">
    <property type="entry name" value="Melibiase_C"/>
    <property type="match status" value="1"/>
</dbReference>
<reference evidence="6" key="1">
    <citation type="journal article" date="2019" name="Int. J. Syst. Evol. Microbiol.">
        <title>The Global Catalogue of Microorganisms (GCM) 10K type strain sequencing project: providing services to taxonomists for standard genome sequencing and annotation.</title>
        <authorList>
            <consortium name="The Broad Institute Genomics Platform"/>
            <consortium name="The Broad Institute Genome Sequencing Center for Infectious Disease"/>
            <person name="Wu L."/>
            <person name="Ma J."/>
        </authorList>
    </citation>
    <scope>NUCLEOTIDE SEQUENCE [LARGE SCALE GENOMIC DNA]</scope>
    <source>
        <strain evidence="6">CECT 7649</strain>
    </source>
</reference>
<dbReference type="Gene3D" id="3.20.20.70">
    <property type="entry name" value="Aldolase class I"/>
    <property type="match status" value="1"/>
</dbReference>
<dbReference type="SUPFAM" id="SSF51445">
    <property type="entry name" value="(Trans)glycosidases"/>
    <property type="match status" value="1"/>
</dbReference>
<evidence type="ECO:0000259" key="4">
    <source>
        <dbReference type="Pfam" id="PF17801"/>
    </source>
</evidence>
<dbReference type="Proteomes" id="UP001597051">
    <property type="component" value="Unassembled WGS sequence"/>
</dbReference>
<keyword evidence="2" id="KW-0378">Hydrolase</keyword>
<dbReference type="RefSeq" id="WP_379753872.1">
    <property type="nucleotide sequence ID" value="NZ_JBHSYB010000011.1"/>
</dbReference>
<comment type="caution">
    <text evidence="5">The sequence shown here is derived from an EMBL/GenBank/DDBJ whole genome shotgun (WGS) entry which is preliminary data.</text>
</comment>
<evidence type="ECO:0000256" key="2">
    <source>
        <dbReference type="ARBA" id="ARBA00022801"/>
    </source>
</evidence>
<evidence type="ECO:0000313" key="5">
    <source>
        <dbReference type="EMBL" id="MFD0983391.1"/>
    </source>
</evidence>
<dbReference type="InterPro" id="IPR013785">
    <property type="entry name" value="Aldolase_TIM"/>
</dbReference>
<accession>A0ABW3J0Y1</accession>
<sequence>MNRLKIVFSLVIVLVLPKLLAQPAIKYSNGNPEYSIQWNKQFAQINALIPEIEINDKWVSVKEFKNIRWEKKEGTRLSEDNNYNGKVDYLYLICENHPMISNFTIVFELMEGRPYLVMNSSLMATEKFKLGGIKLFNSFQENIVLPGNSKDWMVFTESASAPHTGGLMYPYQLNTKKAKEGTYSKAHTGVWLSMLVNDKKNCAFSFASIASELWPNNFKWELPVKDDFNKLKVSARSGAIFEREKIWVPAGNTITTDAFLVGYWENQRPTNVLLETGKIMGENVRKGKPMHFPEAGWSSWHSYDRKITEKSFLTSADFINTNLKEYGWKTIQIDGGWWTEPGLYSVNDVTFPNGIRYLSDYVNNLGLDFGLHVSPLRTNPKDPITSKHPDWILKPSYNKKIAKGDDEMVTTVGTVYVDGSHPEVPAFSAARYQQMVEGYRPSFMKWDHTYGGLEEGVRFDSTMTFMQAHNKTIRAIRSALPDDLVVTRSMGYVFGALECYDAIRIGNDINHPGYKSEAEPYTNITYGKTLGTIEEERVEKGLIRFARAVSQNYYIHKNIAIVDPDAFFVSPQYTIEEAKCHMTLEAIMGGLFFFGDKVESLPAERLELLKNSDIIAVNKLGVHAVPLDLFSGVDIPTIWKLETKDRLIITIFNWLDKDVSKTYNLKTDFELNNSQYKLTELWTNENFKIESKKLTLDQPAHSVKIIEFVKN</sequence>
<keyword evidence="6" id="KW-1185">Reference proteome</keyword>
<dbReference type="PANTHER" id="PTHR11452:SF75">
    <property type="entry name" value="ALPHA-GALACTOSIDASE MEL1"/>
    <property type="match status" value="1"/>
</dbReference>
<evidence type="ECO:0000256" key="3">
    <source>
        <dbReference type="ARBA" id="ARBA00023295"/>
    </source>
</evidence>
<dbReference type="InterPro" id="IPR041233">
    <property type="entry name" value="Melibiase_C"/>
</dbReference>
<protein>
    <submittedName>
        <fullName evidence="5">Alpha-galactosidase</fullName>
    </submittedName>
</protein>
<comment type="similarity">
    <text evidence="1">Belongs to the glycosyl hydrolase 27 family.</text>
</comment>
<name>A0ABW3J0Y1_9FLAO</name>